<evidence type="ECO:0000313" key="3">
    <source>
        <dbReference type="EMBL" id="AHH16127.1"/>
    </source>
</evidence>
<dbReference type="PATRIC" id="fig|1415166.3.peg.1345"/>
<dbReference type="AlphaFoldDB" id="W5TA97"/>
<evidence type="ECO:0008006" key="5">
    <source>
        <dbReference type="Google" id="ProtNLM"/>
    </source>
</evidence>
<feature type="transmembrane region" description="Helical" evidence="2">
    <location>
        <begin position="47"/>
        <end position="70"/>
    </location>
</feature>
<keyword evidence="2" id="KW-0472">Membrane</keyword>
<dbReference type="KEGG" id="nno:NONO_c13240"/>
<keyword evidence="2" id="KW-0812">Transmembrane</keyword>
<proteinExistence type="predicted"/>
<protein>
    <recommendedName>
        <fullName evidence="5">Transmembrane protein</fullName>
    </recommendedName>
</protein>
<evidence type="ECO:0000256" key="1">
    <source>
        <dbReference type="SAM" id="MobiDB-lite"/>
    </source>
</evidence>
<dbReference type="HOGENOM" id="CLU_181498_0_0_11"/>
<dbReference type="eggNOG" id="ENOG5031F5T">
    <property type="taxonomic scope" value="Bacteria"/>
</dbReference>
<dbReference type="EMBL" id="CP006850">
    <property type="protein sequence ID" value="AHH16127.1"/>
    <property type="molecule type" value="Genomic_DNA"/>
</dbReference>
<name>W5TA97_9NOCA</name>
<organism evidence="3 4">
    <name type="scientific">Nocardia nova SH22a</name>
    <dbReference type="NCBI Taxonomy" id="1415166"/>
    <lineage>
        <taxon>Bacteria</taxon>
        <taxon>Bacillati</taxon>
        <taxon>Actinomycetota</taxon>
        <taxon>Actinomycetes</taxon>
        <taxon>Mycobacteriales</taxon>
        <taxon>Nocardiaceae</taxon>
        <taxon>Nocardia</taxon>
    </lineage>
</organism>
<dbReference type="InterPro" id="IPR045635">
    <property type="entry name" value="DUF6412"/>
</dbReference>
<dbReference type="Pfam" id="PF19950">
    <property type="entry name" value="DUF6412"/>
    <property type="match status" value="1"/>
</dbReference>
<dbReference type="Proteomes" id="UP000019150">
    <property type="component" value="Chromosome"/>
</dbReference>
<keyword evidence="2" id="KW-1133">Transmembrane helix</keyword>
<gene>
    <name evidence="3" type="ORF">NONO_c13240</name>
</gene>
<evidence type="ECO:0000313" key="4">
    <source>
        <dbReference type="Proteomes" id="UP000019150"/>
    </source>
</evidence>
<feature type="region of interest" description="Disordered" evidence="1">
    <location>
        <begin position="74"/>
        <end position="112"/>
    </location>
</feature>
<reference evidence="3 4" key="1">
    <citation type="journal article" date="2014" name="Appl. Environ. Microbiol.">
        <title>Insights into the Microbial Degradation of Rubber and Gutta-Percha by Analysis of the Complete Genome of Nocardia nova SH22a.</title>
        <authorList>
            <person name="Luo Q."/>
            <person name="Hiessl S."/>
            <person name="Poehlein A."/>
            <person name="Daniel R."/>
            <person name="Steinbuchel A."/>
        </authorList>
    </citation>
    <scope>NUCLEOTIDE SEQUENCE [LARGE SCALE GENOMIC DNA]</scope>
    <source>
        <strain evidence="3">SH22a</strain>
    </source>
</reference>
<accession>W5TA97</accession>
<evidence type="ECO:0000256" key="2">
    <source>
        <dbReference type="SAM" id="Phobius"/>
    </source>
</evidence>
<keyword evidence="4" id="KW-1185">Reference proteome</keyword>
<sequence>MERTDGSGFGTLIVMVTRIRAIGPVLFALVLSLIAVTVVPAGEPNSLLAVGAAAVLALAVVATYSGRIWLLPTTVHSGPPVSAQQRRRGSFLRQSNPDAAGRPRPRAPGLPS</sequence>
<dbReference type="STRING" id="1415166.NONO_c13240"/>
<feature type="transmembrane region" description="Helical" evidence="2">
    <location>
        <begin position="21"/>
        <end position="41"/>
    </location>
</feature>